<dbReference type="NCBIfam" id="TIGR04056">
    <property type="entry name" value="OMP_RagA_SusC"/>
    <property type="match status" value="1"/>
</dbReference>
<dbReference type="Gene3D" id="2.170.130.10">
    <property type="entry name" value="TonB-dependent receptor, plug domain"/>
    <property type="match status" value="1"/>
</dbReference>
<dbReference type="EMBL" id="JBHUHZ010000001">
    <property type="protein sequence ID" value="MFD2162391.1"/>
    <property type="molecule type" value="Genomic_DNA"/>
</dbReference>
<dbReference type="InterPro" id="IPR037066">
    <property type="entry name" value="Plug_dom_sf"/>
</dbReference>
<keyword evidence="7" id="KW-1185">Reference proteome</keyword>
<dbReference type="InterPro" id="IPR023996">
    <property type="entry name" value="TonB-dep_OMP_SusC/RagA"/>
</dbReference>
<organism evidence="6 7">
    <name type="scientific">Paradesertivirga mongoliensis</name>
    <dbReference type="NCBI Taxonomy" id="2100740"/>
    <lineage>
        <taxon>Bacteria</taxon>
        <taxon>Pseudomonadati</taxon>
        <taxon>Bacteroidota</taxon>
        <taxon>Sphingobacteriia</taxon>
        <taxon>Sphingobacteriales</taxon>
        <taxon>Sphingobacteriaceae</taxon>
        <taxon>Paradesertivirga</taxon>
    </lineage>
</organism>
<feature type="region of interest" description="Disordered" evidence="3">
    <location>
        <begin position="555"/>
        <end position="576"/>
    </location>
</feature>
<dbReference type="SUPFAM" id="SSF49464">
    <property type="entry name" value="Carboxypeptidase regulatory domain-like"/>
    <property type="match status" value="1"/>
</dbReference>
<feature type="compositionally biased region" description="Polar residues" evidence="3">
    <location>
        <begin position="555"/>
        <end position="569"/>
    </location>
</feature>
<proteinExistence type="inferred from homology"/>
<gene>
    <name evidence="6" type="ORF">ACFSJU_08295</name>
</gene>
<dbReference type="InterPro" id="IPR012910">
    <property type="entry name" value="Plug_dom"/>
</dbReference>
<dbReference type="Pfam" id="PF07715">
    <property type="entry name" value="Plug"/>
    <property type="match status" value="1"/>
</dbReference>
<evidence type="ECO:0000256" key="2">
    <source>
        <dbReference type="PROSITE-ProRule" id="PRU01360"/>
    </source>
</evidence>
<dbReference type="RefSeq" id="WP_255903706.1">
    <property type="nucleotide sequence ID" value="NZ_JAFMZO010000003.1"/>
</dbReference>
<keyword evidence="2" id="KW-1134">Transmembrane beta strand</keyword>
<name>A0ABW4ZLG7_9SPHI</name>
<keyword evidence="2" id="KW-0812">Transmembrane</keyword>
<dbReference type="Pfam" id="PF13715">
    <property type="entry name" value="CarbopepD_reg_2"/>
    <property type="match status" value="1"/>
</dbReference>
<evidence type="ECO:0000256" key="4">
    <source>
        <dbReference type="SAM" id="SignalP"/>
    </source>
</evidence>
<evidence type="ECO:0000256" key="1">
    <source>
        <dbReference type="ARBA" id="ARBA00022729"/>
    </source>
</evidence>
<keyword evidence="2" id="KW-0813">Transport</keyword>
<feature type="signal peptide" evidence="4">
    <location>
        <begin position="1"/>
        <end position="29"/>
    </location>
</feature>
<sequence>MCSNDRTHWWIKLGLVLPIFLLAVCVANAQVTVKGKVTDDSNEALPGVSIKVKNATNGATTDINGNYSISVPESNASLLYSFIGFATQEIAVNGRTTINVSLSADSKSLQEVVVVGYGTQKRATIAGSISTVKGAELVKSPQPNLSNSLAGRFSGVIATNRTGEPGYDGSKVTIRGISTTGNTDVLVVVDGVPGQLGGMERLDPNDIESISVLKDASAAVYGSRAANGVILITTKKGVTGKPTINYSFNQGFSSPTQLPDMADAATYATIRNEIQYYTNQAGGMNQVYSAEQIEKFRNGSDPLNYPNTNWANEVLRKSAPQSQHSLSLRGGSEAVKYYLSLGTLSQDALYKNSATKYDQYNFRSNIDGTVSDNFKIGLSLAGRQENRQFPNSGAGDIFRSVYRAYPTISAYYPNGYPTSGIENNNPATMVTDMGGLNKNPRLTFNGILRASYSIPQLKGLSVDGFYALDRSQSTGKVFRTPYLVYDYNTTTGVYNTKTIGEQKASLTQSLDNYKLSTANLKLNFQRKLGLHNIDAFVAYEQSGWSREFMEAGSRNFPSAQTPELSQGGTDPNDRTIRGWSEQETRISYLGRLNYNFKEKYLAEVQFRADGSSIFPKSDRFGYFPGVLLGWRVSSEDWFKNSVPFINDLKIRATYGELGGDNVPRNQFVNNYAFNNQYTLGSTVVPGIDLVRLANPSITWEVSKKTDLGFNTTFLNNFSLEFIYFKEKRDHLLSERKGSIPAITGIVNQYEGSLVPHENIARVDNKGIESTLGYNHSGKFNYGISGNVTFAKSNRVFTDELVPLEYQRETGKPVSTYLLYRTMGIFKTQQEIDNYPHVTGAKPGDLIFEDYNKDGKIDNNDRTRTEYGNMPQITYGFTLNAAFKGFDFSSVFAGQGRVRQYVLGEAGTIGNFYSSWADNRWSPANPNGTYPRVDTRASSAISGGLYRNDFWLFNTAFFRLKNVELGYTLPKSLVSGINLQSVRIYTNAFNVFTITKVKDFDPELDNESGQFYPQQRIVNLGLNVKF</sequence>
<dbReference type="Proteomes" id="UP001597387">
    <property type="component" value="Unassembled WGS sequence"/>
</dbReference>
<comment type="caution">
    <text evidence="6">The sequence shown here is derived from an EMBL/GenBank/DDBJ whole genome shotgun (WGS) entry which is preliminary data.</text>
</comment>
<dbReference type="PANTHER" id="PTHR30069">
    <property type="entry name" value="TONB-DEPENDENT OUTER MEMBRANE RECEPTOR"/>
    <property type="match status" value="1"/>
</dbReference>
<keyword evidence="2" id="KW-0998">Cell outer membrane</keyword>
<dbReference type="NCBIfam" id="TIGR04057">
    <property type="entry name" value="SusC_RagA_signa"/>
    <property type="match status" value="1"/>
</dbReference>
<feature type="domain" description="TonB-dependent receptor plug" evidence="5">
    <location>
        <begin position="124"/>
        <end position="229"/>
    </location>
</feature>
<protein>
    <submittedName>
        <fullName evidence="6">SusC/RagA family TonB-linked outer membrane protein</fullName>
    </submittedName>
</protein>
<feature type="chain" id="PRO_5046282690" evidence="4">
    <location>
        <begin position="30"/>
        <end position="1025"/>
    </location>
</feature>
<dbReference type="Gene3D" id="2.60.40.1120">
    <property type="entry name" value="Carboxypeptidase-like, regulatory domain"/>
    <property type="match status" value="1"/>
</dbReference>
<keyword evidence="2" id="KW-0472">Membrane</keyword>
<accession>A0ABW4ZLG7</accession>
<dbReference type="PROSITE" id="PS52016">
    <property type="entry name" value="TONB_DEPENDENT_REC_3"/>
    <property type="match status" value="1"/>
</dbReference>
<comment type="subcellular location">
    <subcellularLocation>
        <location evidence="2">Cell outer membrane</location>
        <topology evidence="2">Multi-pass membrane protein</topology>
    </subcellularLocation>
</comment>
<dbReference type="SUPFAM" id="SSF56935">
    <property type="entry name" value="Porins"/>
    <property type="match status" value="1"/>
</dbReference>
<reference evidence="7" key="1">
    <citation type="journal article" date="2019" name="Int. J. Syst. Evol. Microbiol.">
        <title>The Global Catalogue of Microorganisms (GCM) 10K type strain sequencing project: providing services to taxonomists for standard genome sequencing and annotation.</title>
        <authorList>
            <consortium name="The Broad Institute Genomics Platform"/>
            <consortium name="The Broad Institute Genome Sequencing Center for Infectious Disease"/>
            <person name="Wu L."/>
            <person name="Ma J."/>
        </authorList>
    </citation>
    <scope>NUCLEOTIDE SEQUENCE [LARGE SCALE GENOMIC DNA]</scope>
    <source>
        <strain evidence="7">KCTC 42217</strain>
    </source>
</reference>
<dbReference type="PANTHER" id="PTHR30069:SF29">
    <property type="entry name" value="HEMOGLOBIN AND HEMOGLOBIN-HAPTOGLOBIN-BINDING PROTEIN 1-RELATED"/>
    <property type="match status" value="1"/>
</dbReference>
<evidence type="ECO:0000259" key="5">
    <source>
        <dbReference type="Pfam" id="PF07715"/>
    </source>
</evidence>
<evidence type="ECO:0000313" key="6">
    <source>
        <dbReference type="EMBL" id="MFD2162391.1"/>
    </source>
</evidence>
<evidence type="ECO:0000256" key="3">
    <source>
        <dbReference type="SAM" id="MobiDB-lite"/>
    </source>
</evidence>
<keyword evidence="1 4" id="KW-0732">Signal</keyword>
<dbReference type="InterPro" id="IPR008969">
    <property type="entry name" value="CarboxyPept-like_regulatory"/>
</dbReference>
<dbReference type="InterPro" id="IPR039426">
    <property type="entry name" value="TonB-dep_rcpt-like"/>
</dbReference>
<comment type="similarity">
    <text evidence="2">Belongs to the TonB-dependent receptor family.</text>
</comment>
<evidence type="ECO:0000313" key="7">
    <source>
        <dbReference type="Proteomes" id="UP001597387"/>
    </source>
</evidence>
<dbReference type="InterPro" id="IPR023997">
    <property type="entry name" value="TonB-dep_OMP_SusC/RagA_CS"/>
</dbReference>